<dbReference type="KEGG" id="cte:CT2225"/>
<dbReference type="PATRIC" id="fig|194439.7.peg.2019"/>
<dbReference type="HOGENOM" id="CLU_133121_0_0_10"/>
<dbReference type="STRING" id="194439.CT2225"/>
<name>Q8KAD8_CHLTE</name>
<dbReference type="PANTHER" id="PTHR34547">
    <property type="entry name" value="YACP-LIKE NYN DOMAIN PROTEIN"/>
    <property type="match status" value="1"/>
</dbReference>
<dbReference type="Pfam" id="PF05991">
    <property type="entry name" value="NYN_YacP"/>
    <property type="match status" value="1"/>
</dbReference>
<dbReference type="OrthoDB" id="594800at2"/>
<dbReference type="AlphaFoldDB" id="Q8KAD8"/>
<dbReference type="EnsemblBacteria" id="AAM73441">
    <property type="protein sequence ID" value="AAM73441"/>
    <property type="gene ID" value="CT2225"/>
</dbReference>
<keyword evidence="2" id="KW-1185">Reference proteome</keyword>
<proteinExistence type="predicted"/>
<dbReference type="Proteomes" id="UP000001007">
    <property type="component" value="Chromosome"/>
</dbReference>
<dbReference type="EMBL" id="AE006470">
    <property type="protein sequence ID" value="AAM73441.1"/>
    <property type="molecule type" value="Genomic_DNA"/>
</dbReference>
<dbReference type="InterPro" id="IPR010298">
    <property type="entry name" value="YacP-like"/>
</dbReference>
<protein>
    <recommendedName>
        <fullName evidence="3">NYN domain-containing protein</fullName>
    </recommendedName>
</protein>
<sequence length="176" mass="19492">MIMSSTYRETVVDGYNLIHKLGKAGPGASMADLRERLEAMLARYRQKARRHVILVYDGGSGPKPLTLTGAVDVTFSGTVKSADRWIIDHVRSLGVRATMTFVVSSDREIQRYSKAYGAKCVDSETFIDELAAMGIAIDKDGRRKGQQSGVKMNKNASGLLSDKEVDYWLGLFARKR</sequence>
<gene>
    <name evidence="1" type="ordered locus">CT2225</name>
</gene>
<organism evidence="1 2">
    <name type="scientific">Chlorobaculum tepidum (strain ATCC 49652 / DSM 12025 / NBRC 103806 / TLS)</name>
    <name type="common">Chlorobium tepidum</name>
    <dbReference type="NCBI Taxonomy" id="194439"/>
    <lineage>
        <taxon>Bacteria</taxon>
        <taxon>Pseudomonadati</taxon>
        <taxon>Chlorobiota</taxon>
        <taxon>Chlorobiia</taxon>
        <taxon>Chlorobiales</taxon>
        <taxon>Chlorobiaceae</taxon>
        <taxon>Chlorobaculum</taxon>
    </lineage>
</organism>
<evidence type="ECO:0000313" key="1">
    <source>
        <dbReference type="EMBL" id="AAM73441.1"/>
    </source>
</evidence>
<evidence type="ECO:0008006" key="3">
    <source>
        <dbReference type="Google" id="ProtNLM"/>
    </source>
</evidence>
<evidence type="ECO:0000313" key="2">
    <source>
        <dbReference type="Proteomes" id="UP000001007"/>
    </source>
</evidence>
<reference evidence="1 2" key="1">
    <citation type="journal article" date="2002" name="Proc. Natl. Acad. Sci. U.S.A.">
        <title>The complete genome sequence of Chlorobium tepidum TLS, a photosynthetic, anaerobic, green-sulfur bacterium.</title>
        <authorList>
            <person name="Eisen J.A."/>
            <person name="Nelson K.E."/>
            <person name="Paulsen I.T."/>
            <person name="Heidelberg J.F."/>
            <person name="Wu M."/>
            <person name="Dodson R.J."/>
            <person name="Deboy R."/>
            <person name="Gwinn M.L."/>
            <person name="Nelson W.C."/>
            <person name="Haft D.H."/>
            <person name="Hickey E.K."/>
            <person name="Peterson J.D."/>
            <person name="Durkin A.S."/>
            <person name="Kolonay J.L."/>
            <person name="Yang F."/>
            <person name="Holt I."/>
            <person name="Umayam L.A."/>
            <person name="Mason T."/>
            <person name="Brenner M."/>
            <person name="Shea T.P."/>
            <person name="Parksey D."/>
            <person name="Nierman W.C."/>
            <person name="Feldblyum T.V."/>
            <person name="Hansen C.L."/>
            <person name="Craven M.B."/>
            <person name="Radune D."/>
            <person name="Vamathevan J."/>
            <person name="Khouri H."/>
            <person name="White O."/>
            <person name="Gruber T.M."/>
            <person name="Ketchum K.A."/>
            <person name="Venter J.C."/>
            <person name="Tettelin H."/>
            <person name="Bryant D.A."/>
            <person name="Fraser C.M."/>
        </authorList>
    </citation>
    <scope>NUCLEOTIDE SEQUENCE [LARGE SCALE GENOMIC DNA]</scope>
    <source>
        <strain evidence="2">ATCC 49652 / DSM 12025 / NBRC 103806 / TLS</strain>
    </source>
</reference>
<dbReference type="eggNOG" id="COG3688">
    <property type="taxonomic scope" value="Bacteria"/>
</dbReference>
<accession>Q8KAD8</accession>
<dbReference type="PANTHER" id="PTHR34547:SF1">
    <property type="entry name" value="YACP-LIKE NYN DOMAIN PROTEIN"/>
    <property type="match status" value="1"/>
</dbReference>